<feature type="chain" id="PRO_5013016650" evidence="1">
    <location>
        <begin position="20"/>
        <end position="131"/>
    </location>
</feature>
<dbReference type="PANTHER" id="PTHR36919:SF3">
    <property type="entry name" value="BLL5882 PROTEIN"/>
    <property type="match status" value="1"/>
</dbReference>
<dbReference type="Proteomes" id="UP000220034">
    <property type="component" value="Unassembled WGS sequence"/>
</dbReference>
<evidence type="ECO:0000256" key="1">
    <source>
        <dbReference type="SAM" id="SignalP"/>
    </source>
</evidence>
<dbReference type="EMBL" id="OCTN01000001">
    <property type="protein sequence ID" value="SOH92987.1"/>
    <property type="molecule type" value="Genomic_DNA"/>
</dbReference>
<dbReference type="InterPro" id="IPR019223">
    <property type="entry name" value="DUF2147"/>
</dbReference>
<sequence>MKKIILAAALTLAPMAVHAQDVAGTWQSAPSDTGSYITVDIGACAAEASQTCGNITGVFEADGSAGNQEIVGKPIIWDMQPSGTNAWDSGTIWAPDQDKTYTSKMELNGDTLSVSGCVLFICRSQDWTRVN</sequence>
<dbReference type="AlphaFoldDB" id="A0A2C9CP46"/>
<dbReference type="RefSeq" id="WP_097928528.1">
    <property type="nucleotide sequence ID" value="NZ_OCTN01000001.1"/>
</dbReference>
<feature type="signal peptide" evidence="1">
    <location>
        <begin position="1"/>
        <end position="19"/>
    </location>
</feature>
<reference evidence="4" key="1">
    <citation type="submission" date="2017-09" db="EMBL/GenBank/DDBJ databases">
        <authorList>
            <person name="Varghese N."/>
            <person name="Submissions S."/>
        </authorList>
    </citation>
    <scope>NUCLEOTIDE SEQUENCE [LARGE SCALE GENOMIC DNA]</scope>
    <source>
        <strain evidence="4">C7</strain>
    </source>
</reference>
<name>A0A2C9CP46_9RHOB</name>
<dbReference type="Pfam" id="PF09917">
    <property type="entry name" value="DUF2147"/>
    <property type="match status" value="1"/>
</dbReference>
<proteinExistence type="predicted"/>
<accession>A0A2C9CP46</accession>
<evidence type="ECO:0000313" key="3">
    <source>
        <dbReference type="EMBL" id="SOH92987.1"/>
    </source>
</evidence>
<evidence type="ECO:0000259" key="2">
    <source>
        <dbReference type="Pfam" id="PF09917"/>
    </source>
</evidence>
<feature type="domain" description="DUF2147" evidence="2">
    <location>
        <begin position="24"/>
        <end position="129"/>
    </location>
</feature>
<dbReference type="PANTHER" id="PTHR36919">
    <property type="entry name" value="BLR1215 PROTEIN"/>
    <property type="match status" value="1"/>
</dbReference>
<protein>
    <submittedName>
        <fullName evidence="3">Uncharacterized conserved protein, DUF2147 family</fullName>
    </submittedName>
</protein>
<keyword evidence="4" id="KW-1185">Reference proteome</keyword>
<evidence type="ECO:0000313" key="4">
    <source>
        <dbReference type="Proteomes" id="UP000220034"/>
    </source>
</evidence>
<dbReference type="OrthoDB" id="9811671at2"/>
<gene>
    <name evidence="3" type="ORF">SAMN06273572_101841</name>
</gene>
<organism evidence="3 4">
    <name type="scientific">Pontivivens marinum</name>
    <dbReference type="NCBI Taxonomy" id="1690039"/>
    <lineage>
        <taxon>Bacteria</taxon>
        <taxon>Pseudomonadati</taxon>
        <taxon>Pseudomonadota</taxon>
        <taxon>Alphaproteobacteria</taxon>
        <taxon>Rhodobacterales</taxon>
        <taxon>Paracoccaceae</taxon>
        <taxon>Pontivivens</taxon>
    </lineage>
</organism>
<dbReference type="Gene3D" id="2.40.128.520">
    <property type="match status" value="1"/>
</dbReference>
<keyword evidence="1" id="KW-0732">Signal</keyword>